<dbReference type="Pfam" id="PF03140">
    <property type="entry name" value="DUF247"/>
    <property type="match status" value="1"/>
</dbReference>
<comment type="caution">
    <text evidence="1">The sequence shown here is derived from an EMBL/GenBank/DDBJ whole genome shotgun (WGS) entry which is preliminary data.</text>
</comment>
<reference evidence="1 2" key="1">
    <citation type="submission" date="2024-02" db="EMBL/GenBank/DDBJ databases">
        <authorList>
            <person name="Vignale AGUSTIN F."/>
            <person name="Sosa J E."/>
            <person name="Modenutti C."/>
        </authorList>
    </citation>
    <scope>NUCLEOTIDE SEQUENCE [LARGE SCALE GENOMIC DNA]</scope>
</reference>
<keyword evidence="2" id="KW-1185">Reference proteome</keyword>
<dbReference type="InterPro" id="IPR004158">
    <property type="entry name" value="DUF247_pln"/>
</dbReference>
<dbReference type="EMBL" id="CAUOFW020000403">
    <property type="protein sequence ID" value="CAK9134289.1"/>
    <property type="molecule type" value="Genomic_DNA"/>
</dbReference>
<proteinExistence type="predicted"/>
<dbReference type="Proteomes" id="UP001642360">
    <property type="component" value="Unassembled WGS sequence"/>
</dbReference>
<accession>A0ABC8QU61</accession>
<organism evidence="1 2">
    <name type="scientific">Ilex paraguariensis</name>
    <name type="common">yerba mate</name>
    <dbReference type="NCBI Taxonomy" id="185542"/>
    <lineage>
        <taxon>Eukaryota</taxon>
        <taxon>Viridiplantae</taxon>
        <taxon>Streptophyta</taxon>
        <taxon>Embryophyta</taxon>
        <taxon>Tracheophyta</taxon>
        <taxon>Spermatophyta</taxon>
        <taxon>Magnoliopsida</taxon>
        <taxon>eudicotyledons</taxon>
        <taxon>Gunneridae</taxon>
        <taxon>Pentapetalae</taxon>
        <taxon>asterids</taxon>
        <taxon>campanulids</taxon>
        <taxon>Aquifoliales</taxon>
        <taxon>Aquifoliaceae</taxon>
        <taxon>Ilex</taxon>
    </lineage>
</organism>
<evidence type="ECO:0000313" key="1">
    <source>
        <dbReference type="EMBL" id="CAK9134289.1"/>
    </source>
</evidence>
<protein>
    <submittedName>
        <fullName evidence="1">Uncharacterized protein</fullName>
    </submittedName>
</protein>
<name>A0ABC8QU61_9AQUA</name>
<dbReference type="PANTHER" id="PTHR31549">
    <property type="entry name" value="PROTEIN, PUTATIVE (DUF247)-RELATED-RELATED"/>
    <property type="match status" value="1"/>
</dbReference>
<dbReference type="AlphaFoldDB" id="A0ABC8QU61"/>
<sequence length="283" mass="31889">MKLAQDIFMLENQIPLILLEEIQKAIQAEPTCANDKGKIPLLLSDYVKKWSVFDDAQVIYDFCKTHSPLKLMEFRLYGFEHKLVHLLDFMYHLIVNCRKPVVEPPPPIIMSASESVDFLGNTQKILQISSSLGIGGPAVQAIQKHIQFVQALPWENIRSLFQKTDIDGNQSPVDEIEIPSVSSLQNIVGMKFSITEGGIRGIEFDEKTLTFHLPVITLDDNSEVILRNLVAYEALSMSVGSTLMLAEYVDLMCAIIDTAEDVKILQEQGIIVIKDGILRYLWL</sequence>
<gene>
    <name evidence="1" type="ORF">ILEXP_LOCUS1224</name>
</gene>
<evidence type="ECO:0000313" key="2">
    <source>
        <dbReference type="Proteomes" id="UP001642360"/>
    </source>
</evidence>
<dbReference type="PANTHER" id="PTHR31549:SF289">
    <property type="match status" value="1"/>
</dbReference>